<gene>
    <name evidence="5" type="ORF">GRI75_05670</name>
</gene>
<comment type="caution">
    <text evidence="5">The sequence shown here is derived from an EMBL/GenBank/DDBJ whole genome shotgun (WGS) entry which is preliminary data.</text>
</comment>
<dbReference type="InterPro" id="IPR036388">
    <property type="entry name" value="WH-like_DNA-bd_sf"/>
</dbReference>
<dbReference type="PANTHER" id="PTHR42756:SF1">
    <property type="entry name" value="TRANSCRIPTIONAL REPRESSOR OF EMRAB OPERON"/>
    <property type="match status" value="1"/>
</dbReference>
<dbReference type="SMART" id="SM00347">
    <property type="entry name" value="HTH_MARR"/>
    <property type="match status" value="2"/>
</dbReference>
<dbReference type="InterPro" id="IPR000835">
    <property type="entry name" value="HTH_MarR-typ"/>
</dbReference>
<sequence>MNEHDTSVPRLPGEPMRRRLISSRLINLLQIVRETAQSAYAGVGLTEHHRQVVLLVGNYEQLTSGELVVLTGTEKAQVSRTVKALEDAGLVERAGRRSPIVLTAKGRTVFEETMQIARSRNAILTVGLGEADVAHLLWMTRQLTARAAVLFAHERQVSAESADQGGGTLAEPPLPDYGDGLAEEKPMGTMIFPALHALLSYMKRSASLSYQREHGLSHFEWMVFSQIGEHQPLSQARLITMVRRNKSQVGRTIAFLEQQKLISRQHQPGRKENLLKTTDPGWETYVSMCGLAIGREDFLLAETSRQDRNRYMAALDRITTNAELELSRQKGQQQVRSTAD</sequence>
<dbReference type="RefSeq" id="WP_160745964.1">
    <property type="nucleotide sequence ID" value="NZ_WTYK01000002.1"/>
</dbReference>
<keyword evidence="3" id="KW-0804">Transcription</keyword>
<dbReference type="EMBL" id="WTYK01000002">
    <property type="protein sequence ID" value="MXP41133.1"/>
    <property type="molecule type" value="Genomic_DNA"/>
</dbReference>
<dbReference type="GO" id="GO:0003677">
    <property type="term" value="F:DNA binding"/>
    <property type="evidence" value="ECO:0007669"/>
    <property type="project" value="UniProtKB-KW"/>
</dbReference>
<protein>
    <submittedName>
        <fullName evidence="5">MarR family transcriptional regulator</fullName>
    </submittedName>
</protein>
<accession>A0A6I4UUD4</accession>
<evidence type="ECO:0000256" key="1">
    <source>
        <dbReference type="ARBA" id="ARBA00023015"/>
    </source>
</evidence>
<keyword evidence="1" id="KW-0805">Transcription regulation</keyword>
<keyword evidence="6" id="KW-1185">Reference proteome</keyword>
<feature type="domain" description="HTH marR-type" evidence="4">
    <location>
        <begin position="209"/>
        <end position="308"/>
    </location>
</feature>
<reference evidence="5 6" key="1">
    <citation type="submission" date="2019-12" db="EMBL/GenBank/DDBJ databases">
        <title>Genomic-based taxomic classification of the family Erythrobacteraceae.</title>
        <authorList>
            <person name="Xu L."/>
        </authorList>
    </citation>
    <scope>NUCLEOTIDE SEQUENCE [LARGE SCALE GENOMIC DNA]</scope>
    <source>
        <strain evidence="5 6">MCCC 1K02066</strain>
    </source>
</reference>
<dbReference type="AlphaFoldDB" id="A0A6I4UUD4"/>
<dbReference type="PANTHER" id="PTHR42756">
    <property type="entry name" value="TRANSCRIPTIONAL REGULATOR, MARR"/>
    <property type="match status" value="1"/>
</dbReference>
<name>A0A6I4UUD4_9SPHN</name>
<dbReference type="OrthoDB" id="5511415at2"/>
<dbReference type="Proteomes" id="UP000469159">
    <property type="component" value="Unassembled WGS sequence"/>
</dbReference>
<evidence type="ECO:0000313" key="6">
    <source>
        <dbReference type="Proteomes" id="UP000469159"/>
    </source>
</evidence>
<dbReference type="InterPro" id="IPR036390">
    <property type="entry name" value="WH_DNA-bd_sf"/>
</dbReference>
<dbReference type="GO" id="GO:0003700">
    <property type="term" value="F:DNA-binding transcription factor activity"/>
    <property type="evidence" value="ECO:0007669"/>
    <property type="project" value="InterPro"/>
</dbReference>
<dbReference type="Gene3D" id="1.10.10.10">
    <property type="entry name" value="Winged helix-like DNA-binding domain superfamily/Winged helix DNA-binding domain"/>
    <property type="match status" value="2"/>
</dbReference>
<evidence type="ECO:0000259" key="4">
    <source>
        <dbReference type="SMART" id="SM00347"/>
    </source>
</evidence>
<evidence type="ECO:0000256" key="2">
    <source>
        <dbReference type="ARBA" id="ARBA00023125"/>
    </source>
</evidence>
<evidence type="ECO:0000256" key="3">
    <source>
        <dbReference type="ARBA" id="ARBA00023163"/>
    </source>
</evidence>
<dbReference type="Pfam" id="PF12802">
    <property type="entry name" value="MarR_2"/>
    <property type="match status" value="1"/>
</dbReference>
<organism evidence="5 6">
    <name type="scientific">Croceibacterium soli</name>
    <dbReference type="NCBI Taxonomy" id="1739690"/>
    <lineage>
        <taxon>Bacteria</taxon>
        <taxon>Pseudomonadati</taxon>
        <taxon>Pseudomonadota</taxon>
        <taxon>Alphaproteobacteria</taxon>
        <taxon>Sphingomonadales</taxon>
        <taxon>Erythrobacteraceae</taxon>
        <taxon>Croceibacterium</taxon>
    </lineage>
</organism>
<proteinExistence type="predicted"/>
<keyword evidence="2" id="KW-0238">DNA-binding</keyword>
<dbReference type="SUPFAM" id="SSF46785">
    <property type="entry name" value="Winged helix' DNA-binding domain"/>
    <property type="match status" value="2"/>
</dbReference>
<evidence type="ECO:0000313" key="5">
    <source>
        <dbReference type="EMBL" id="MXP41133.1"/>
    </source>
</evidence>
<feature type="domain" description="HTH marR-type" evidence="4">
    <location>
        <begin position="38"/>
        <end position="133"/>
    </location>
</feature>